<protein>
    <submittedName>
        <fullName evidence="3">Uncharacterized protein</fullName>
    </submittedName>
</protein>
<keyword evidence="4" id="KW-1185">Reference proteome</keyword>
<evidence type="ECO:0000313" key="4">
    <source>
        <dbReference type="Proteomes" id="UP000017246"/>
    </source>
</evidence>
<feature type="transmembrane region" description="Helical" evidence="2">
    <location>
        <begin position="26"/>
        <end position="46"/>
    </location>
</feature>
<sequence>MAKQSMHTKWRLGHKLALALEMLKDVVCHPALFLFVYTVLILFGQFRGFDLRVCCVVWTVTDIASALMKGCQSRSCQKAVQTDGYVEEEEEEDDSAEASDAKLSRFQRILNFFAHRSRSMWTLRSHTLVGEESEGGAADTSYGMEEIPDGCEWEGGGVNKARESEADKRKRGSKAKCCLMKEENGRMAKEVEVEEEEEEEVREENCEDGNATKSRGRGRGRWRRLRARVAAFGANLRRHRHQHRH</sequence>
<dbReference type="OMA" id="CQSRSCQ"/>
<gene>
    <name evidence="3" type="ORF">EmuJ_000564500</name>
</gene>
<evidence type="ECO:0000313" key="3">
    <source>
        <dbReference type="EMBL" id="CDS38270.1"/>
    </source>
</evidence>
<name>A0A068Y7I4_ECHMU</name>
<feature type="region of interest" description="Disordered" evidence="1">
    <location>
        <begin position="189"/>
        <end position="222"/>
    </location>
</feature>
<keyword evidence="2" id="KW-0472">Membrane</keyword>
<dbReference type="Proteomes" id="UP000017246">
    <property type="component" value="Unassembled WGS sequence"/>
</dbReference>
<organism evidence="3 4">
    <name type="scientific">Echinococcus multilocularis</name>
    <name type="common">Fox tapeworm</name>
    <dbReference type="NCBI Taxonomy" id="6211"/>
    <lineage>
        <taxon>Eukaryota</taxon>
        <taxon>Metazoa</taxon>
        <taxon>Spiralia</taxon>
        <taxon>Lophotrochozoa</taxon>
        <taxon>Platyhelminthes</taxon>
        <taxon>Cestoda</taxon>
        <taxon>Eucestoda</taxon>
        <taxon>Cyclophyllidea</taxon>
        <taxon>Taeniidae</taxon>
        <taxon>Echinococcus</taxon>
    </lineage>
</organism>
<accession>A0A068Y7I4</accession>
<evidence type="ECO:0000256" key="2">
    <source>
        <dbReference type="SAM" id="Phobius"/>
    </source>
</evidence>
<reference evidence="3" key="2">
    <citation type="submission" date="2015-11" db="EMBL/GenBank/DDBJ databases">
        <authorList>
            <person name="Zhang Y."/>
            <person name="Guo Z."/>
        </authorList>
    </citation>
    <scope>NUCLEOTIDE SEQUENCE</scope>
</reference>
<dbReference type="OrthoDB" id="6302858at2759"/>
<dbReference type="AlphaFoldDB" id="A0A068Y7I4"/>
<dbReference type="EMBL" id="LN902847">
    <property type="protein sequence ID" value="CDS38270.1"/>
    <property type="molecule type" value="Genomic_DNA"/>
</dbReference>
<proteinExistence type="predicted"/>
<reference evidence="3" key="1">
    <citation type="journal article" date="2013" name="Nature">
        <title>The genomes of four tapeworm species reveal adaptations to parasitism.</title>
        <authorList>
            <person name="Tsai I.J."/>
            <person name="Zarowiecki M."/>
            <person name="Holroyd N."/>
            <person name="Garciarrubio A."/>
            <person name="Sanchez-Flores A."/>
            <person name="Brooks K.L."/>
            <person name="Tracey A."/>
            <person name="Bobes R.J."/>
            <person name="Fragoso G."/>
            <person name="Sciutto E."/>
            <person name="Aslett M."/>
            <person name="Beasley H."/>
            <person name="Bennett H.M."/>
            <person name="Cai J."/>
            <person name="Camicia F."/>
            <person name="Clark R."/>
            <person name="Cucher M."/>
            <person name="De Silva N."/>
            <person name="Day T.A."/>
            <person name="Deplazes P."/>
            <person name="Estrada K."/>
            <person name="Fernandez C."/>
            <person name="Holland P.W."/>
            <person name="Hou J."/>
            <person name="Hu S."/>
            <person name="Huckvale T."/>
            <person name="Hung S.S."/>
            <person name="Kamenetzky L."/>
            <person name="Keane J.A."/>
            <person name="Kiss F."/>
            <person name="Koziol U."/>
            <person name="Lambert O."/>
            <person name="Liu K."/>
            <person name="Luo X."/>
            <person name="Luo Y."/>
            <person name="Macchiaroli N."/>
            <person name="Nichol S."/>
            <person name="Paps J."/>
            <person name="Parkinson J."/>
            <person name="Pouchkina-Stantcheva N."/>
            <person name="Riddiford N."/>
            <person name="Rosenzvit M."/>
            <person name="Salinas G."/>
            <person name="Wasmuth J.D."/>
            <person name="Zamanian M."/>
            <person name="Zheng Y."/>
            <person name="Cai X."/>
            <person name="Soberon X."/>
            <person name="Olson P.D."/>
            <person name="Laclette J.P."/>
            <person name="Brehm K."/>
            <person name="Berriman M."/>
            <person name="Garciarrubio A."/>
            <person name="Bobes R.J."/>
            <person name="Fragoso G."/>
            <person name="Sanchez-Flores A."/>
            <person name="Estrada K."/>
            <person name="Cevallos M.A."/>
            <person name="Morett E."/>
            <person name="Gonzalez V."/>
            <person name="Portillo T."/>
            <person name="Ochoa-Leyva A."/>
            <person name="Jose M.V."/>
            <person name="Sciutto E."/>
            <person name="Landa A."/>
            <person name="Jimenez L."/>
            <person name="Valdes V."/>
            <person name="Carrero J.C."/>
            <person name="Larralde C."/>
            <person name="Morales-Montor J."/>
            <person name="Limon-Lason J."/>
            <person name="Soberon X."/>
            <person name="Laclette J.P."/>
        </authorList>
    </citation>
    <scope>NUCLEOTIDE SEQUENCE [LARGE SCALE GENOMIC DNA]</scope>
</reference>
<keyword evidence="2" id="KW-0812">Transmembrane</keyword>
<feature type="compositionally biased region" description="Acidic residues" evidence="1">
    <location>
        <begin position="192"/>
        <end position="207"/>
    </location>
</feature>
<evidence type="ECO:0000256" key="1">
    <source>
        <dbReference type="SAM" id="MobiDB-lite"/>
    </source>
</evidence>
<keyword evidence="2" id="KW-1133">Transmembrane helix</keyword>